<feature type="transmembrane region" description="Helical" evidence="7">
    <location>
        <begin position="376"/>
        <end position="394"/>
    </location>
</feature>
<dbReference type="InterPro" id="IPR025857">
    <property type="entry name" value="MacB_PCD"/>
</dbReference>
<sequence>MFDLDKWQEILATMSKNKLRTILTAFGVFWGIFMLVVLLGAGNGMQHGIEREFADEAKNSLWIWGGKTSLPYKGMKPGREVIFTNDDAQSINYQVDGVEKLAPRTFFWGEYTISYKDKNGSYQIHGVNRDYLDINGSKIAAGRNLNPLDMKERRKVMVIGKRVKEVLFGADAPLDEVVGKYVKVMVLKEKQKEETTTTTTTNTANTQKTDSNKVAGIYFQVVGVFTNKGEQGRLEERSVMPITTLQSTFNLYNRVHTMALTTEKGVRVSEVQGKVRQLLAGKHQFDVKDEEAVNLNNNEENFERFMGLFDGIAAFVWFISMCTLIAGIVGVSNIMLIIIKERTKEIGIRKAIGATPFSIVSLVIQESIIITSVAGYLGFLAGVGMLELIGYFITQAKNEIRYFTYPVVNLNLIFIAIGVLVIAGALAGLFPAMKAANIKPIEALRAD</sequence>
<proteinExistence type="inferred from homology"/>
<evidence type="ECO:0000256" key="5">
    <source>
        <dbReference type="ARBA" id="ARBA00023136"/>
    </source>
</evidence>
<keyword evidence="3 7" id="KW-0812">Transmembrane</keyword>
<evidence type="ECO:0000256" key="6">
    <source>
        <dbReference type="ARBA" id="ARBA00038076"/>
    </source>
</evidence>
<keyword evidence="4 7" id="KW-1133">Transmembrane helix</keyword>
<evidence type="ECO:0000259" key="9">
    <source>
        <dbReference type="Pfam" id="PF12704"/>
    </source>
</evidence>
<comment type="caution">
    <text evidence="10">The sequence shown here is derived from an EMBL/GenBank/DDBJ whole genome shotgun (WGS) entry which is preliminary data.</text>
</comment>
<dbReference type="Pfam" id="PF02687">
    <property type="entry name" value="FtsX"/>
    <property type="match status" value="1"/>
</dbReference>
<gene>
    <name evidence="10" type="ORF">QNI19_04075</name>
</gene>
<evidence type="ECO:0000256" key="4">
    <source>
        <dbReference type="ARBA" id="ARBA00022989"/>
    </source>
</evidence>
<dbReference type="PANTHER" id="PTHR30572:SF4">
    <property type="entry name" value="ABC TRANSPORTER PERMEASE YTRF"/>
    <property type="match status" value="1"/>
</dbReference>
<dbReference type="EMBL" id="JASJOT010000002">
    <property type="protein sequence ID" value="MDJ1492095.1"/>
    <property type="molecule type" value="Genomic_DNA"/>
</dbReference>
<dbReference type="Proteomes" id="UP001228581">
    <property type="component" value="Unassembled WGS sequence"/>
</dbReference>
<reference evidence="10 11" key="1">
    <citation type="submission" date="2023-05" db="EMBL/GenBank/DDBJ databases">
        <authorList>
            <person name="Zhang X."/>
        </authorList>
    </citation>
    <scope>NUCLEOTIDE SEQUENCE [LARGE SCALE GENOMIC DNA]</scope>
    <source>
        <strain evidence="10 11">DM2B3-1</strain>
    </source>
</reference>
<feature type="transmembrane region" description="Helical" evidence="7">
    <location>
        <begin position="21"/>
        <end position="41"/>
    </location>
</feature>
<keyword evidence="2" id="KW-1003">Cell membrane</keyword>
<comment type="similarity">
    <text evidence="6">Belongs to the ABC-4 integral membrane protein family.</text>
</comment>
<evidence type="ECO:0000256" key="3">
    <source>
        <dbReference type="ARBA" id="ARBA00022692"/>
    </source>
</evidence>
<protein>
    <submittedName>
        <fullName evidence="10">ABC transporter permease</fullName>
    </submittedName>
</protein>
<evidence type="ECO:0000313" key="10">
    <source>
        <dbReference type="EMBL" id="MDJ1492095.1"/>
    </source>
</evidence>
<feature type="domain" description="ABC3 transporter permease C-terminal" evidence="8">
    <location>
        <begin position="318"/>
        <end position="440"/>
    </location>
</feature>
<dbReference type="PANTHER" id="PTHR30572">
    <property type="entry name" value="MEMBRANE COMPONENT OF TRANSPORTER-RELATED"/>
    <property type="match status" value="1"/>
</dbReference>
<accession>A0ABT7CGK0</accession>
<evidence type="ECO:0000256" key="1">
    <source>
        <dbReference type="ARBA" id="ARBA00004651"/>
    </source>
</evidence>
<keyword evidence="5 7" id="KW-0472">Membrane</keyword>
<dbReference type="Pfam" id="PF12704">
    <property type="entry name" value="MacB_PCD"/>
    <property type="match status" value="1"/>
</dbReference>
<feature type="domain" description="MacB-like periplasmic core" evidence="9">
    <location>
        <begin position="21"/>
        <end position="278"/>
    </location>
</feature>
<organism evidence="10 11">
    <name type="scientific">Xanthocytophaga flava</name>
    <dbReference type="NCBI Taxonomy" id="3048013"/>
    <lineage>
        <taxon>Bacteria</taxon>
        <taxon>Pseudomonadati</taxon>
        <taxon>Bacteroidota</taxon>
        <taxon>Cytophagia</taxon>
        <taxon>Cytophagales</taxon>
        <taxon>Rhodocytophagaceae</taxon>
        <taxon>Xanthocytophaga</taxon>
    </lineage>
</organism>
<comment type="subcellular location">
    <subcellularLocation>
        <location evidence="1">Cell membrane</location>
        <topology evidence="1">Multi-pass membrane protein</topology>
    </subcellularLocation>
</comment>
<evidence type="ECO:0000259" key="8">
    <source>
        <dbReference type="Pfam" id="PF02687"/>
    </source>
</evidence>
<dbReference type="InterPro" id="IPR050250">
    <property type="entry name" value="Macrolide_Exporter_MacB"/>
</dbReference>
<evidence type="ECO:0000256" key="2">
    <source>
        <dbReference type="ARBA" id="ARBA00022475"/>
    </source>
</evidence>
<feature type="transmembrane region" description="Helical" evidence="7">
    <location>
        <begin position="314"/>
        <end position="339"/>
    </location>
</feature>
<feature type="transmembrane region" description="Helical" evidence="7">
    <location>
        <begin position="406"/>
        <end position="430"/>
    </location>
</feature>
<dbReference type="InterPro" id="IPR003838">
    <property type="entry name" value="ABC3_permease_C"/>
</dbReference>
<feature type="transmembrane region" description="Helical" evidence="7">
    <location>
        <begin position="351"/>
        <end position="370"/>
    </location>
</feature>
<name>A0ABT7CGK0_9BACT</name>
<evidence type="ECO:0000313" key="11">
    <source>
        <dbReference type="Proteomes" id="UP001228581"/>
    </source>
</evidence>
<keyword evidence="11" id="KW-1185">Reference proteome</keyword>
<evidence type="ECO:0000256" key="7">
    <source>
        <dbReference type="SAM" id="Phobius"/>
    </source>
</evidence>